<dbReference type="PANTHER" id="PTHR14359">
    <property type="entry name" value="HOMO-OLIGOMERIC FLAVIN CONTAINING CYS DECARBOXYLASE FAMILY"/>
    <property type="match status" value="1"/>
</dbReference>
<protein>
    <submittedName>
        <fullName evidence="2">Phosphopantothenoylcysteine decarboxylase</fullName>
    </submittedName>
</protein>
<dbReference type="SUPFAM" id="SSF52507">
    <property type="entry name" value="Homo-oligomeric flavin-containing Cys decarboxylases, HFCD"/>
    <property type="match status" value="1"/>
</dbReference>
<sequence length="235" mass="25538">MARVLLGVTGSVAAILTPALDAALRRAGPHAGGNSVRVLATEPSLYFFDAAGLDPGEGPDEAPGRLYRDRDEWPGVRYRRDDPVLHIELRKWADVLVVAPLDANTLGKFALGLSDNLLTCVFRAWDFSRPVILAPAMNTMMWRSPVTARHLGQILLDRAGLAALPDGWSLDSAPEHFARLAPRIILIPPRSKRLACGDVGVGAMAEVRDIAEAVFSWSQDAPRPEREEEAGAMLF</sequence>
<name>A0A5B9W074_9BACT</name>
<evidence type="ECO:0000259" key="1">
    <source>
        <dbReference type="Pfam" id="PF02441"/>
    </source>
</evidence>
<feature type="domain" description="Flavoprotein" evidence="1">
    <location>
        <begin position="3"/>
        <end position="215"/>
    </location>
</feature>
<accession>A0A5B9W074</accession>
<dbReference type="Pfam" id="PF02441">
    <property type="entry name" value="Flavoprotein"/>
    <property type="match status" value="1"/>
</dbReference>
<evidence type="ECO:0000313" key="3">
    <source>
        <dbReference type="Proteomes" id="UP000324233"/>
    </source>
</evidence>
<dbReference type="GO" id="GO:0071513">
    <property type="term" value="C:phosphopantothenoylcysteine decarboxylase complex"/>
    <property type="evidence" value="ECO:0007669"/>
    <property type="project" value="TreeGrafter"/>
</dbReference>
<reference evidence="2 3" key="1">
    <citation type="submission" date="2019-08" db="EMBL/GenBank/DDBJ databases">
        <title>Deep-cultivation of Planctomycetes and their phenomic and genomic characterization uncovers novel biology.</title>
        <authorList>
            <person name="Wiegand S."/>
            <person name="Jogler M."/>
            <person name="Boedeker C."/>
            <person name="Pinto D."/>
            <person name="Vollmers J."/>
            <person name="Rivas-Marin E."/>
            <person name="Kohn T."/>
            <person name="Peeters S.H."/>
            <person name="Heuer A."/>
            <person name="Rast P."/>
            <person name="Oberbeckmann S."/>
            <person name="Bunk B."/>
            <person name="Jeske O."/>
            <person name="Meyerdierks A."/>
            <person name="Storesund J.E."/>
            <person name="Kallscheuer N."/>
            <person name="Luecker S."/>
            <person name="Lage O.M."/>
            <person name="Pohl T."/>
            <person name="Merkel B.J."/>
            <person name="Hornburger P."/>
            <person name="Mueller R.-W."/>
            <person name="Bruemmer F."/>
            <person name="Labrenz M."/>
            <person name="Spormann A.M."/>
            <person name="Op den Camp H."/>
            <person name="Overmann J."/>
            <person name="Amann R."/>
            <person name="Jetten M.S.M."/>
            <person name="Mascher T."/>
            <person name="Medema M.H."/>
            <person name="Devos D.P."/>
            <person name="Kaster A.-K."/>
            <person name="Ovreas L."/>
            <person name="Rohde M."/>
            <person name="Galperin M.Y."/>
            <person name="Jogler C."/>
        </authorList>
    </citation>
    <scope>NUCLEOTIDE SEQUENCE [LARGE SCALE GENOMIC DNA]</scope>
    <source>
        <strain evidence="2 3">OJF2</strain>
    </source>
</reference>
<dbReference type="PANTHER" id="PTHR14359:SF6">
    <property type="entry name" value="PHOSPHOPANTOTHENOYLCYSTEINE DECARBOXYLASE"/>
    <property type="match status" value="1"/>
</dbReference>
<dbReference type="EMBL" id="CP042997">
    <property type="protein sequence ID" value="QEH34022.1"/>
    <property type="molecule type" value="Genomic_DNA"/>
</dbReference>
<dbReference type="Proteomes" id="UP000324233">
    <property type="component" value="Chromosome"/>
</dbReference>
<dbReference type="GO" id="GO:0010181">
    <property type="term" value="F:FMN binding"/>
    <property type="evidence" value="ECO:0007669"/>
    <property type="project" value="TreeGrafter"/>
</dbReference>
<gene>
    <name evidence="2" type="ORF">OJF2_25550</name>
</gene>
<dbReference type="AlphaFoldDB" id="A0A5B9W074"/>
<dbReference type="GO" id="GO:0004633">
    <property type="term" value="F:phosphopantothenoylcysteine decarboxylase activity"/>
    <property type="evidence" value="ECO:0007669"/>
    <property type="project" value="TreeGrafter"/>
</dbReference>
<dbReference type="InterPro" id="IPR036551">
    <property type="entry name" value="Flavin_trans-like"/>
</dbReference>
<proteinExistence type="predicted"/>
<dbReference type="KEGG" id="agv:OJF2_25550"/>
<keyword evidence="3" id="KW-1185">Reference proteome</keyword>
<dbReference type="GO" id="GO:0015937">
    <property type="term" value="P:coenzyme A biosynthetic process"/>
    <property type="evidence" value="ECO:0007669"/>
    <property type="project" value="TreeGrafter"/>
</dbReference>
<dbReference type="RefSeq" id="WP_148594006.1">
    <property type="nucleotide sequence ID" value="NZ_CP042997.1"/>
</dbReference>
<dbReference type="OrthoDB" id="9802554at2"/>
<evidence type="ECO:0000313" key="2">
    <source>
        <dbReference type="EMBL" id="QEH34022.1"/>
    </source>
</evidence>
<dbReference type="InterPro" id="IPR003382">
    <property type="entry name" value="Flavoprotein"/>
</dbReference>
<dbReference type="Gene3D" id="3.40.50.1950">
    <property type="entry name" value="Flavin prenyltransferase-like"/>
    <property type="match status" value="1"/>
</dbReference>
<organism evidence="2 3">
    <name type="scientific">Aquisphaera giovannonii</name>
    <dbReference type="NCBI Taxonomy" id="406548"/>
    <lineage>
        <taxon>Bacteria</taxon>
        <taxon>Pseudomonadati</taxon>
        <taxon>Planctomycetota</taxon>
        <taxon>Planctomycetia</taxon>
        <taxon>Isosphaerales</taxon>
        <taxon>Isosphaeraceae</taxon>
        <taxon>Aquisphaera</taxon>
    </lineage>
</organism>